<sequence>MSKKRNNCKKRKKDKRIKKPTKVDVYFDETNHTGNIGLTKDEEKLSYGNFDEWYNFLYIGFANPSEIREKILSIEKECFPNSKNGEIKGARLTRKDLFSMPKQNIDFYNKVFDVVLEHKKIIQFGSYNRIELLVRKGLINEDSMFWF</sequence>
<feature type="non-terminal residue" evidence="1">
    <location>
        <position position="147"/>
    </location>
</feature>
<evidence type="ECO:0000313" key="2">
    <source>
        <dbReference type="Proteomes" id="UP000294192"/>
    </source>
</evidence>
<organism evidence="1 2">
    <name type="scientific">Mycoplasma marinum</name>
    <dbReference type="NCBI Taxonomy" id="1937190"/>
    <lineage>
        <taxon>Bacteria</taxon>
        <taxon>Bacillati</taxon>
        <taxon>Mycoplasmatota</taxon>
        <taxon>Mollicutes</taxon>
        <taxon>Mycoplasmataceae</taxon>
        <taxon>Mycoplasma</taxon>
    </lineage>
</organism>
<comment type="caution">
    <text evidence="1">The sequence shown here is derived from an EMBL/GenBank/DDBJ whole genome shotgun (WGS) entry which is preliminary data.</text>
</comment>
<name>A0A4R0XUD7_9MOLU</name>
<dbReference type="Proteomes" id="UP000294192">
    <property type="component" value="Unassembled WGS sequence"/>
</dbReference>
<dbReference type="RefSeq" id="WP_131599585.1">
    <property type="nucleotide sequence ID" value="NZ_PSZO01000042.1"/>
</dbReference>
<gene>
    <name evidence="1" type="ORF">C4B24_04585</name>
</gene>
<dbReference type="AlphaFoldDB" id="A0A4R0XUD7"/>
<keyword evidence="2" id="KW-1185">Reference proteome</keyword>
<proteinExistence type="predicted"/>
<evidence type="ECO:0000313" key="1">
    <source>
        <dbReference type="EMBL" id="TCG10481.1"/>
    </source>
</evidence>
<dbReference type="EMBL" id="PSZO01000042">
    <property type="protein sequence ID" value="TCG10481.1"/>
    <property type="molecule type" value="Genomic_DNA"/>
</dbReference>
<reference evidence="1 2" key="1">
    <citation type="submission" date="2018-02" db="EMBL/GenBank/DDBJ databases">
        <title>Mycoplasma marinum and Mycoplasma todarodis sp. nov., moderately halophilic and psychrotolerant mycoplasmas isolated from cephalopods.</title>
        <authorList>
            <person name="Viver T."/>
        </authorList>
    </citation>
    <scope>NUCLEOTIDE SEQUENCE [LARGE SCALE GENOMIC DNA]</scope>
    <source>
        <strain evidence="1 2">PE</strain>
    </source>
</reference>
<protein>
    <recommendedName>
        <fullName evidence="3">DUF3800 domain-containing protein</fullName>
    </recommendedName>
</protein>
<accession>A0A4R0XUD7</accession>
<evidence type="ECO:0008006" key="3">
    <source>
        <dbReference type="Google" id="ProtNLM"/>
    </source>
</evidence>